<feature type="region of interest" description="Disordered" evidence="7">
    <location>
        <begin position="29"/>
        <end position="73"/>
    </location>
</feature>
<feature type="domain" description="Transcription factor TFIIB cyclin-like" evidence="8">
    <location>
        <begin position="98"/>
        <end position="185"/>
    </location>
</feature>
<keyword evidence="5" id="KW-0804">Transcription</keyword>
<evidence type="ECO:0000256" key="5">
    <source>
        <dbReference type="ARBA" id="ARBA00023163"/>
    </source>
</evidence>
<dbReference type="InterPro" id="IPR036915">
    <property type="entry name" value="Cyclin-like_sf"/>
</dbReference>
<dbReference type="PROSITE" id="PS00782">
    <property type="entry name" value="TFIIB"/>
    <property type="match status" value="1"/>
</dbReference>
<dbReference type="GO" id="GO:0017025">
    <property type="term" value="F:TBP-class protein binding"/>
    <property type="evidence" value="ECO:0007669"/>
    <property type="project" value="InterPro"/>
</dbReference>
<dbReference type="GO" id="GO:0003743">
    <property type="term" value="F:translation initiation factor activity"/>
    <property type="evidence" value="ECO:0007669"/>
    <property type="project" value="UniProtKB-KW"/>
</dbReference>
<dbReference type="Pfam" id="PF00382">
    <property type="entry name" value="TFIIB"/>
    <property type="match status" value="2"/>
</dbReference>
<evidence type="ECO:0000256" key="3">
    <source>
        <dbReference type="ARBA" id="ARBA00022737"/>
    </source>
</evidence>
<evidence type="ECO:0000256" key="2">
    <source>
        <dbReference type="ARBA" id="ARBA00013932"/>
    </source>
</evidence>
<keyword evidence="3" id="KW-0677">Repeat</keyword>
<comment type="similarity">
    <text evidence="1">Belongs to the TFIIB family.</text>
</comment>
<evidence type="ECO:0000256" key="4">
    <source>
        <dbReference type="ARBA" id="ARBA00023015"/>
    </source>
</evidence>
<reference evidence="9 10" key="1">
    <citation type="journal article" date="2016" name="Sci. Rep.">
        <title>A novel ammonia-oxidizing archaeon from wastewater treatment plant: Its enrichment, physiological and genomic characteristics.</title>
        <authorList>
            <person name="Li Y."/>
            <person name="Ding K."/>
            <person name="Wen X."/>
            <person name="Zhang B."/>
            <person name="Shen B."/>
            <person name="Yang Y."/>
        </authorList>
    </citation>
    <scope>NUCLEOTIDE SEQUENCE [LARGE SCALE GENOMIC DNA]</scope>
    <source>
        <strain evidence="9 10">SAT1</strain>
    </source>
</reference>
<keyword evidence="9" id="KW-0648">Protein biosynthesis</keyword>
<comment type="function">
    <text evidence="6">Stabilizes TBP binding to an archaeal box-A promoter. Also responsible for recruiting RNA polymerase II to the pre-initiation complex (DNA-TBP-TFIIB).</text>
</comment>
<proteinExistence type="inferred from homology"/>
<keyword evidence="10" id="KW-1185">Reference proteome</keyword>
<dbReference type="InterPro" id="IPR023486">
    <property type="entry name" value="TFIIB_CS"/>
</dbReference>
<dbReference type="GO" id="GO:0097550">
    <property type="term" value="C:transcription preinitiation complex"/>
    <property type="evidence" value="ECO:0007669"/>
    <property type="project" value="TreeGrafter"/>
</dbReference>
<dbReference type="EMBL" id="CP011097">
    <property type="protein sequence ID" value="AJZ76534.1"/>
    <property type="molecule type" value="Genomic_DNA"/>
</dbReference>
<feature type="domain" description="Transcription factor TFIIB cyclin-like" evidence="8">
    <location>
        <begin position="190"/>
        <end position="276"/>
    </location>
</feature>
<dbReference type="GO" id="GO:0070897">
    <property type="term" value="P:transcription preinitiation complex assembly"/>
    <property type="evidence" value="ECO:0007669"/>
    <property type="project" value="InterPro"/>
</dbReference>
<evidence type="ECO:0000259" key="8">
    <source>
        <dbReference type="Pfam" id="PF00382"/>
    </source>
</evidence>
<keyword evidence="9" id="KW-0396">Initiation factor</keyword>
<organism evidence="9 10">
    <name type="scientific">Candidatus Nitrosotenuis cloacae</name>
    <dbReference type="NCBI Taxonomy" id="1603555"/>
    <lineage>
        <taxon>Archaea</taxon>
        <taxon>Nitrososphaerota</taxon>
        <taxon>Candidatus Nitrosotenuis</taxon>
    </lineage>
</organism>
<evidence type="ECO:0000256" key="6">
    <source>
        <dbReference type="ARBA" id="ARBA00053882"/>
    </source>
</evidence>
<dbReference type="Gene3D" id="1.10.472.10">
    <property type="entry name" value="Cyclin-like"/>
    <property type="match status" value="1"/>
</dbReference>
<dbReference type="SUPFAM" id="SSF47954">
    <property type="entry name" value="Cyclin-like"/>
    <property type="match status" value="2"/>
</dbReference>
<dbReference type="PRINTS" id="PR00685">
    <property type="entry name" value="TIFACTORIIB"/>
</dbReference>
<keyword evidence="4" id="KW-0805">Transcription regulation</keyword>
<evidence type="ECO:0000313" key="9">
    <source>
        <dbReference type="EMBL" id="AJZ76534.1"/>
    </source>
</evidence>
<accession>A0A3G1B332</accession>
<evidence type="ECO:0000256" key="7">
    <source>
        <dbReference type="SAM" id="MobiDB-lite"/>
    </source>
</evidence>
<feature type="compositionally biased region" description="Polar residues" evidence="7">
    <location>
        <begin position="59"/>
        <end position="73"/>
    </location>
</feature>
<name>A0A3G1B332_9ARCH</name>
<dbReference type="InterPro" id="IPR000812">
    <property type="entry name" value="TFIIB"/>
</dbReference>
<dbReference type="SUPFAM" id="SSF57783">
    <property type="entry name" value="Zinc beta-ribbon"/>
    <property type="match status" value="1"/>
</dbReference>
<evidence type="ECO:0000313" key="10">
    <source>
        <dbReference type="Proteomes" id="UP000266745"/>
    </source>
</evidence>
<dbReference type="InterPro" id="IPR013150">
    <property type="entry name" value="TFIIB_cyclin"/>
</dbReference>
<dbReference type="PANTHER" id="PTHR11618">
    <property type="entry name" value="TRANSCRIPTION INITIATION FACTOR IIB-RELATED"/>
    <property type="match status" value="1"/>
</dbReference>
<dbReference type="STRING" id="1603555.SU86_000710"/>
<dbReference type="CDD" id="cd20550">
    <property type="entry name" value="CYCLIN_TFIIB_archaea_like_rpt2"/>
    <property type="match status" value="1"/>
</dbReference>
<dbReference type="Gene3D" id="1.10.472.170">
    <property type="match status" value="1"/>
</dbReference>
<dbReference type="KEGG" id="tah:SU86_000710"/>
<dbReference type="FunFam" id="1.10.472.10:FF:000023">
    <property type="entry name" value="Transcription initiation factor IIB"/>
    <property type="match status" value="1"/>
</dbReference>
<protein>
    <recommendedName>
        <fullName evidence="2">Transcription initiation factor IIB</fullName>
    </recommendedName>
</protein>
<evidence type="ECO:0000256" key="1">
    <source>
        <dbReference type="ARBA" id="ARBA00010857"/>
    </source>
</evidence>
<dbReference type="Proteomes" id="UP000266745">
    <property type="component" value="Chromosome"/>
</dbReference>
<gene>
    <name evidence="9" type="primary">tfb</name>
    <name evidence="9" type="ORF">SU86_000710</name>
</gene>
<sequence>MLTDGSTGERFCQKCGNVIVENIEDSRPERRFISDDSSDNSRTGTPNSLAIHDRGLATTIGSTSKDATGKSLSSVMQQDMRRLRIWDNRSQSEKTGRNLRAAFMELGKLKDKLTLSDAVIEKAAFIYRKAVGKGLVRGRSIPHVLAASAYAACRDAGTPRTLSDFSDALNIKKKAVSCSYRMLLKELDMKMPVMDSLNCISKIASKLNLDEKVKRHAHEILSDANDKELTAGKGPMGLAAAALYMACVKYDLKISQREISVASGVTEVTIRNRSRALRESI</sequence>
<dbReference type="PANTHER" id="PTHR11618:SF13">
    <property type="entry name" value="TRANSCRIPTION INITIATION FACTOR IIB"/>
    <property type="match status" value="1"/>
</dbReference>
<dbReference type="AlphaFoldDB" id="A0A3G1B332"/>